<gene>
    <name evidence="2" type="ORF">GCM10022393_26060</name>
</gene>
<reference evidence="3" key="1">
    <citation type="journal article" date="2019" name="Int. J. Syst. Evol. Microbiol.">
        <title>The Global Catalogue of Microorganisms (GCM) 10K type strain sequencing project: providing services to taxonomists for standard genome sequencing and annotation.</title>
        <authorList>
            <consortium name="The Broad Institute Genomics Platform"/>
            <consortium name="The Broad Institute Genome Sequencing Center for Infectious Disease"/>
            <person name="Wu L."/>
            <person name="Ma J."/>
        </authorList>
    </citation>
    <scope>NUCLEOTIDE SEQUENCE [LARGE SCALE GENOMIC DNA]</scope>
    <source>
        <strain evidence="3">JCM 17106</strain>
    </source>
</reference>
<dbReference type="EMBL" id="BAABCW010000010">
    <property type="protein sequence ID" value="GAA3511107.1"/>
    <property type="molecule type" value="Genomic_DNA"/>
</dbReference>
<organism evidence="2 3">
    <name type="scientific">Aquimarina addita</name>
    <dbReference type="NCBI Taxonomy" id="870485"/>
    <lineage>
        <taxon>Bacteria</taxon>
        <taxon>Pseudomonadati</taxon>
        <taxon>Bacteroidota</taxon>
        <taxon>Flavobacteriia</taxon>
        <taxon>Flavobacteriales</taxon>
        <taxon>Flavobacteriaceae</taxon>
        <taxon>Aquimarina</taxon>
    </lineage>
</organism>
<protein>
    <recommendedName>
        <fullName evidence="1">DUF2293 domain-containing protein</fullName>
    </recommendedName>
</protein>
<accession>A0ABP6ULG8</accession>
<evidence type="ECO:0000313" key="3">
    <source>
        <dbReference type="Proteomes" id="UP001500459"/>
    </source>
</evidence>
<proteinExistence type="predicted"/>
<dbReference type="Proteomes" id="UP001500459">
    <property type="component" value="Unassembled WGS sequence"/>
</dbReference>
<dbReference type="PANTHER" id="PTHR38113:SF2">
    <property type="entry name" value="DUF2293 DOMAIN-CONTAINING PROTEIN"/>
    <property type="match status" value="1"/>
</dbReference>
<evidence type="ECO:0000259" key="1">
    <source>
        <dbReference type="Pfam" id="PF10056"/>
    </source>
</evidence>
<evidence type="ECO:0000313" key="2">
    <source>
        <dbReference type="EMBL" id="GAA3511107.1"/>
    </source>
</evidence>
<comment type="caution">
    <text evidence="2">The sequence shown here is derived from an EMBL/GenBank/DDBJ whole genome shotgun (WGS) entry which is preliminary data.</text>
</comment>
<dbReference type="InterPro" id="IPR018744">
    <property type="entry name" value="DUF2293"/>
</dbReference>
<name>A0ABP6ULG8_9FLAO</name>
<keyword evidence="3" id="KW-1185">Reference proteome</keyword>
<dbReference type="RefSeq" id="WP_344928059.1">
    <property type="nucleotide sequence ID" value="NZ_BAABCW010000010.1"/>
</dbReference>
<dbReference type="Pfam" id="PF10056">
    <property type="entry name" value="DUF2293"/>
    <property type="match status" value="1"/>
</dbReference>
<feature type="domain" description="DUF2293" evidence="1">
    <location>
        <begin position="136"/>
        <end position="222"/>
    </location>
</feature>
<dbReference type="PANTHER" id="PTHR38113">
    <property type="match status" value="1"/>
</dbReference>
<sequence>MATISQNIFLTKKEKLKCFSCGKSIAPGKSFVAKSENHKGTCFNCSPFEGYVMLPSGDAAMTRRSKKYSTLCGVVLAWNQRRKRYERRGQLVEEEAIKKARLECIADQANRDVKNKKAAIVRDKKDREYIIAFANAIRFRYSNCPKDREYEIAKHACQKYSGRVGRTADAKKIDTKMIDLAVEAHIRHAETTYDHQFGKGKLKKEIRADIRSDIDYILNTWR</sequence>